<dbReference type="AlphaFoldDB" id="A0A4Y2IRM1"/>
<proteinExistence type="predicted"/>
<sequence length="170" mass="19534">MGKASLVAIKEVNAAQPTRQNGRAQRNGRCLSILTNRRPSLKSTVVRLRLKSSSGLTARPRIRFGARNIADAEMGKRLPCTEIQMRWMAKWKRVIETRRQAVAASPFNPRAATLINIEKWMHQRLDKFFKRVRNYQLPDTCVVTHLGACKVKFTKIMSGYCYQRKQTSKD</sequence>
<name>A0A4Y2IRM1_ARAVE</name>
<dbReference type="EMBL" id="BGPR01002874">
    <property type="protein sequence ID" value="GBM80314.1"/>
    <property type="molecule type" value="Genomic_DNA"/>
</dbReference>
<reference evidence="1 2" key="1">
    <citation type="journal article" date="2019" name="Sci. Rep.">
        <title>Orb-weaving spider Araneus ventricosus genome elucidates the spidroin gene catalogue.</title>
        <authorList>
            <person name="Kono N."/>
            <person name="Nakamura H."/>
            <person name="Ohtoshi R."/>
            <person name="Moran D.A.P."/>
            <person name="Shinohara A."/>
            <person name="Yoshida Y."/>
            <person name="Fujiwara M."/>
            <person name="Mori M."/>
            <person name="Tomita M."/>
            <person name="Arakawa K."/>
        </authorList>
    </citation>
    <scope>NUCLEOTIDE SEQUENCE [LARGE SCALE GENOMIC DNA]</scope>
</reference>
<keyword evidence="2" id="KW-1185">Reference proteome</keyword>
<accession>A0A4Y2IRM1</accession>
<gene>
    <name evidence="1" type="ORF">AVEN_188238_1</name>
</gene>
<dbReference type="Proteomes" id="UP000499080">
    <property type="component" value="Unassembled WGS sequence"/>
</dbReference>
<evidence type="ECO:0000313" key="2">
    <source>
        <dbReference type="Proteomes" id="UP000499080"/>
    </source>
</evidence>
<protein>
    <submittedName>
        <fullName evidence="1">Uncharacterized protein</fullName>
    </submittedName>
</protein>
<evidence type="ECO:0000313" key="1">
    <source>
        <dbReference type="EMBL" id="GBM80314.1"/>
    </source>
</evidence>
<organism evidence="1 2">
    <name type="scientific">Araneus ventricosus</name>
    <name type="common">Orbweaver spider</name>
    <name type="synonym">Epeira ventricosa</name>
    <dbReference type="NCBI Taxonomy" id="182803"/>
    <lineage>
        <taxon>Eukaryota</taxon>
        <taxon>Metazoa</taxon>
        <taxon>Ecdysozoa</taxon>
        <taxon>Arthropoda</taxon>
        <taxon>Chelicerata</taxon>
        <taxon>Arachnida</taxon>
        <taxon>Araneae</taxon>
        <taxon>Araneomorphae</taxon>
        <taxon>Entelegynae</taxon>
        <taxon>Araneoidea</taxon>
        <taxon>Araneidae</taxon>
        <taxon>Araneus</taxon>
    </lineage>
</organism>
<comment type="caution">
    <text evidence="1">The sequence shown here is derived from an EMBL/GenBank/DDBJ whole genome shotgun (WGS) entry which is preliminary data.</text>
</comment>